<evidence type="ECO:0000256" key="1">
    <source>
        <dbReference type="SAM" id="Phobius"/>
    </source>
</evidence>
<keyword evidence="1" id="KW-0812">Transmembrane</keyword>
<dbReference type="Pfam" id="PF26525">
    <property type="entry name" value="DUF8174"/>
    <property type="match status" value="1"/>
</dbReference>
<name>A0A0H3MYX9_MYCLB</name>
<keyword evidence="1" id="KW-0472">Membrane</keyword>
<dbReference type="Proteomes" id="UP000006900">
    <property type="component" value="Chromosome"/>
</dbReference>
<protein>
    <submittedName>
        <fullName evidence="3">Membrane protein</fullName>
    </submittedName>
</protein>
<dbReference type="HOGENOM" id="CLU_088216_0_0_11"/>
<dbReference type="EMBL" id="FM211192">
    <property type="protein sequence ID" value="CAR70967.1"/>
    <property type="molecule type" value="Genomic_DNA"/>
</dbReference>
<accession>A0A0H3MYX9</accession>
<proteinExistence type="predicted"/>
<reference evidence="3 4" key="1">
    <citation type="journal article" date="2009" name="Nat. Genet.">
        <title>Comparative genomic and phylogeographic analysis of Mycobacterium leprae.</title>
        <authorList>
            <person name="Monot M."/>
            <person name="Honore N."/>
            <person name="Garnier T."/>
            <person name="Zidane N."/>
            <person name="Sherafi D."/>
            <person name="Paniz-Mondolfi A."/>
            <person name="Matsuoka M."/>
            <person name="Taylor G.M."/>
            <person name="Donoghue H.D."/>
            <person name="Bouwman A."/>
            <person name="Mays S."/>
            <person name="Watson C."/>
            <person name="Lockwood D."/>
            <person name="Khamispour A."/>
            <person name="Dowlati Y."/>
            <person name="Jianping S."/>
            <person name="Rea T.H."/>
            <person name="Vera-Cabrera L."/>
            <person name="Stefani M.M."/>
            <person name="Banu S."/>
            <person name="Macdonald M."/>
            <person name="Sapkota B.R."/>
            <person name="Spencer J.S."/>
            <person name="Thomas J."/>
            <person name="Harshman K."/>
            <person name="Singh P."/>
            <person name="Busso P."/>
            <person name="Gattiker A."/>
            <person name="Rougemont J."/>
            <person name="Brennan P.J."/>
            <person name="Cole S.T."/>
        </authorList>
    </citation>
    <scope>NUCLEOTIDE SEQUENCE [LARGE SCALE GENOMIC DNA]</scope>
    <source>
        <strain evidence="4">Br4923</strain>
    </source>
</reference>
<organism evidence="3 4">
    <name type="scientific">Mycobacterium leprae (strain Br4923)</name>
    <dbReference type="NCBI Taxonomy" id="561304"/>
    <lineage>
        <taxon>Bacteria</taxon>
        <taxon>Bacillati</taxon>
        <taxon>Actinomycetota</taxon>
        <taxon>Actinomycetes</taxon>
        <taxon>Mycobacteriales</taxon>
        <taxon>Mycobacteriaceae</taxon>
        <taxon>Mycobacterium</taxon>
    </lineage>
</organism>
<feature type="domain" description="DUF8174" evidence="2">
    <location>
        <begin position="44"/>
        <end position="166"/>
    </location>
</feature>
<dbReference type="KEGG" id="mlb:MLBr00872"/>
<evidence type="ECO:0000313" key="4">
    <source>
        <dbReference type="Proteomes" id="UP000006900"/>
    </source>
</evidence>
<gene>
    <name evidence="3" type="ordered locus">MLBr00872</name>
</gene>
<evidence type="ECO:0000313" key="3">
    <source>
        <dbReference type="EMBL" id="CAR70967.1"/>
    </source>
</evidence>
<keyword evidence="1" id="KW-1133">Transmembrane helix</keyword>
<dbReference type="AlphaFoldDB" id="A0A0H3MYX9"/>
<sequence>MLPPAVSYPRRRSKRLIISVLVAIALVAAMTAVIIYGVRTNGSKTGGTFSEVTAKTAIEDYLKALEQSNINTIARNALCGMYDSVRDQRPDQALAQLSSDAFRKQFSQVELTSIDQIVYWSPYQAQVLFTMRTSPATGGPKRRQIQGIAQLLYRRNQVLVCSYMLRTADSH</sequence>
<feature type="transmembrane region" description="Helical" evidence="1">
    <location>
        <begin position="16"/>
        <end position="38"/>
    </location>
</feature>
<evidence type="ECO:0000259" key="2">
    <source>
        <dbReference type="Pfam" id="PF26525"/>
    </source>
</evidence>
<dbReference type="InterPro" id="IPR058487">
    <property type="entry name" value="DUF8174"/>
</dbReference>